<name>A0A0J8U1B9_COCIT</name>
<dbReference type="EMBL" id="DS268184">
    <property type="protein sequence ID" value="KMU80172.1"/>
    <property type="molecule type" value="Genomic_DNA"/>
</dbReference>
<dbReference type="STRING" id="454286.A0A0J8U1B9"/>
<dbReference type="AlphaFoldDB" id="A0A0J8U1B9"/>
<evidence type="ECO:0000256" key="1">
    <source>
        <dbReference type="SAM" id="MobiDB-lite"/>
    </source>
</evidence>
<reference evidence="3" key="1">
    <citation type="journal article" date="2010" name="Genome Res.">
        <title>Population genomic sequencing of Coccidioides fungi reveals recent hybridization and transposon control.</title>
        <authorList>
            <person name="Neafsey D.E."/>
            <person name="Barker B.M."/>
            <person name="Sharpton T.J."/>
            <person name="Stajich J.E."/>
            <person name="Park D.J."/>
            <person name="Whiston E."/>
            <person name="Hung C.-Y."/>
            <person name="McMahan C."/>
            <person name="White J."/>
            <person name="Sykes S."/>
            <person name="Heiman D."/>
            <person name="Young S."/>
            <person name="Zeng Q."/>
            <person name="Abouelleil A."/>
            <person name="Aftuck L."/>
            <person name="Bessette D."/>
            <person name="Brown A."/>
            <person name="FitzGerald M."/>
            <person name="Lui A."/>
            <person name="Macdonald J.P."/>
            <person name="Priest M."/>
            <person name="Orbach M.J."/>
            <person name="Galgiani J.N."/>
            <person name="Kirkland T.N."/>
            <person name="Cole G.T."/>
            <person name="Birren B.W."/>
            <person name="Henn M.R."/>
            <person name="Taylor J.W."/>
            <person name="Rounsley S.D."/>
        </authorList>
    </citation>
    <scope>NUCLEOTIDE SEQUENCE [LARGE SCALE GENOMIC DNA]</scope>
    <source>
        <strain evidence="3">RMSCC 3703</strain>
    </source>
</reference>
<dbReference type="Proteomes" id="UP000054559">
    <property type="component" value="Unassembled WGS sequence"/>
</dbReference>
<protein>
    <submittedName>
        <fullName evidence="2">Uncharacterized protein</fullName>
    </submittedName>
</protein>
<gene>
    <name evidence="2" type="ORF">CISG_08280</name>
</gene>
<proteinExistence type="predicted"/>
<evidence type="ECO:0000313" key="3">
    <source>
        <dbReference type="Proteomes" id="UP000054559"/>
    </source>
</evidence>
<organism evidence="2 3">
    <name type="scientific">Coccidioides immitis RMSCC 3703</name>
    <dbReference type="NCBI Taxonomy" id="454286"/>
    <lineage>
        <taxon>Eukaryota</taxon>
        <taxon>Fungi</taxon>
        <taxon>Dikarya</taxon>
        <taxon>Ascomycota</taxon>
        <taxon>Pezizomycotina</taxon>
        <taxon>Eurotiomycetes</taxon>
        <taxon>Eurotiomycetidae</taxon>
        <taxon>Onygenales</taxon>
        <taxon>Onygenaceae</taxon>
        <taxon>Coccidioides</taxon>
    </lineage>
</organism>
<evidence type="ECO:0000313" key="2">
    <source>
        <dbReference type="EMBL" id="KMU80172.1"/>
    </source>
</evidence>
<accession>A0A0J8U1B9</accession>
<feature type="region of interest" description="Disordered" evidence="1">
    <location>
        <begin position="175"/>
        <end position="205"/>
    </location>
</feature>
<sequence>MDVCSASPSQSNPPPLAPMTFSPAQLMILCTVGLPSRRIPPSIDAPNPLMGPNYVIFNDNFCARAQKRAGIYNQYGFQAVPISQGESLRSMPEKKIPVHPWICPASHVFYAGFRVPIVTTRRTRPQRDLRCTETTTARRSGGLPRQLLLSSESLKRKYEDSSLDQPPARDIMSIPSVTTASQPPVTIGTTRIPSTASNNGWRIHE</sequence>